<dbReference type="GO" id="GO:0005524">
    <property type="term" value="F:ATP binding"/>
    <property type="evidence" value="ECO:0007669"/>
    <property type="project" value="UniProtKB-KW"/>
</dbReference>
<evidence type="ECO:0000256" key="4">
    <source>
        <dbReference type="ARBA" id="ARBA00022475"/>
    </source>
</evidence>
<keyword evidence="4" id="KW-1003">Cell membrane</keyword>
<dbReference type="SUPFAM" id="SSF52540">
    <property type="entry name" value="P-loop containing nucleoside triphosphate hydrolases"/>
    <property type="match status" value="1"/>
</dbReference>
<comment type="similarity">
    <text evidence="2">Belongs to the ABC transporter superfamily.</text>
</comment>
<evidence type="ECO:0000256" key="2">
    <source>
        <dbReference type="ARBA" id="ARBA00005417"/>
    </source>
</evidence>
<dbReference type="InterPro" id="IPR050388">
    <property type="entry name" value="ABC_Ni/Peptide_Import"/>
</dbReference>
<dbReference type="InterPro" id="IPR003593">
    <property type="entry name" value="AAA+_ATPase"/>
</dbReference>
<evidence type="ECO:0000313" key="9">
    <source>
        <dbReference type="EMBL" id="MBF9235243.1"/>
    </source>
</evidence>
<dbReference type="PANTHER" id="PTHR43297">
    <property type="entry name" value="OLIGOPEPTIDE TRANSPORT ATP-BINDING PROTEIN APPD"/>
    <property type="match status" value="1"/>
</dbReference>
<dbReference type="InterPro" id="IPR027417">
    <property type="entry name" value="P-loop_NTPase"/>
</dbReference>
<keyword evidence="6 9" id="KW-0067">ATP-binding</keyword>
<accession>A0A931BSL0</accession>
<dbReference type="Gene3D" id="3.40.50.300">
    <property type="entry name" value="P-loop containing nucleotide triphosphate hydrolases"/>
    <property type="match status" value="1"/>
</dbReference>
<name>A0A931BSL0_9HYPH</name>
<dbReference type="FunFam" id="3.40.50.300:FF:000016">
    <property type="entry name" value="Oligopeptide ABC transporter ATP-binding component"/>
    <property type="match status" value="1"/>
</dbReference>
<keyword evidence="7" id="KW-0472">Membrane</keyword>
<dbReference type="EMBL" id="JADQDO010000011">
    <property type="protein sequence ID" value="MBF9235243.1"/>
    <property type="molecule type" value="Genomic_DNA"/>
</dbReference>
<reference evidence="9" key="1">
    <citation type="submission" date="2020-11" db="EMBL/GenBank/DDBJ databases">
        <authorList>
            <person name="Kim M.K."/>
        </authorList>
    </citation>
    <scope>NUCLEOTIDE SEQUENCE</scope>
    <source>
        <strain evidence="9">BT350</strain>
    </source>
</reference>
<dbReference type="Pfam" id="PF08352">
    <property type="entry name" value="oligo_HPY"/>
    <property type="match status" value="1"/>
</dbReference>
<evidence type="ECO:0000256" key="7">
    <source>
        <dbReference type="ARBA" id="ARBA00023136"/>
    </source>
</evidence>
<evidence type="ECO:0000256" key="5">
    <source>
        <dbReference type="ARBA" id="ARBA00022741"/>
    </source>
</evidence>
<evidence type="ECO:0000256" key="3">
    <source>
        <dbReference type="ARBA" id="ARBA00022448"/>
    </source>
</evidence>
<dbReference type="GO" id="GO:0015833">
    <property type="term" value="P:peptide transport"/>
    <property type="evidence" value="ECO:0007669"/>
    <property type="project" value="InterPro"/>
</dbReference>
<dbReference type="RefSeq" id="WP_196273237.1">
    <property type="nucleotide sequence ID" value="NZ_JADQDO010000011.1"/>
</dbReference>
<dbReference type="InterPro" id="IPR013563">
    <property type="entry name" value="Oligopep_ABC_C"/>
</dbReference>
<organism evidence="9 10">
    <name type="scientific">Microvirga alba</name>
    <dbReference type="NCBI Taxonomy" id="2791025"/>
    <lineage>
        <taxon>Bacteria</taxon>
        <taxon>Pseudomonadati</taxon>
        <taxon>Pseudomonadota</taxon>
        <taxon>Alphaproteobacteria</taxon>
        <taxon>Hyphomicrobiales</taxon>
        <taxon>Methylobacteriaceae</taxon>
        <taxon>Microvirga</taxon>
    </lineage>
</organism>
<dbReference type="Pfam" id="PF00005">
    <property type="entry name" value="ABC_tran"/>
    <property type="match status" value="1"/>
</dbReference>
<keyword evidence="5" id="KW-0547">Nucleotide-binding</keyword>
<keyword evidence="3" id="KW-0813">Transport</keyword>
<dbReference type="InterPro" id="IPR003439">
    <property type="entry name" value="ABC_transporter-like_ATP-bd"/>
</dbReference>
<dbReference type="Proteomes" id="UP000599312">
    <property type="component" value="Unassembled WGS sequence"/>
</dbReference>
<evidence type="ECO:0000259" key="8">
    <source>
        <dbReference type="PROSITE" id="PS50893"/>
    </source>
</evidence>
<dbReference type="NCBIfam" id="TIGR01727">
    <property type="entry name" value="oligo_HPY"/>
    <property type="match status" value="1"/>
</dbReference>
<dbReference type="PROSITE" id="PS00211">
    <property type="entry name" value="ABC_TRANSPORTER_1"/>
    <property type="match status" value="1"/>
</dbReference>
<dbReference type="CDD" id="cd03257">
    <property type="entry name" value="ABC_NikE_OppD_transporters"/>
    <property type="match status" value="1"/>
</dbReference>
<comment type="caution">
    <text evidence="9">The sequence shown here is derived from an EMBL/GenBank/DDBJ whole genome shotgun (WGS) entry which is preliminary data.</text>
</comment>
<dbReference type="GO" id="GO:0055085">
    <property type="term" value="P:transmembrane transport"/>
    <property type="evidence" value="ECO:0007669"/>
    <property type="project" value="UniProtKB-ARBA"/>
</dbReference>
<evidence type="ECO:0000256" key="1">
    <source>
        <dbReference type="ARBA" id="ARBA00004417"/>
    </source>
</evidence>
<dbReference type="AlphaFoldDB" id="A0A931BSL0"/>
<evidence type="ECO:0000313" key="10">
    <source>
        <dbReference type="Proteomes" id="UP000599312"/>
    </source>
</evidence>
<sequence length="342" mass="36361">MALLEIRDLHLGMRSFEGEAHVLNGIHLTVERGEIWGIVGETGCGKSLTGLSISRLVSTPPGRYITGSISLEGRNLLTASEPEMQSLRGRRIGMIFQDPTTNLNPAFRVGEQIVDVALHAGGLDPSILGVGAKASRSERKKAARNLAIDMLAKVGIPKAGERIDDYPHQFSGGMRQRVLIAMALIGRPDLLIADEPTTALDVSVQAQILRLLYDLVQEHQLGVLLITHNLGVVAQICTHVAVMYAGNIIESGSVREVFKNPNHPYTTGLLASVPTAKMKRGELQGLPGSVPNLLAPPPGCRFAPRCAAVQPRCTAAIPPSVAVAAHHEVACVLAEPHASAAA</sequence>
<dbReference type="PANTHER" id="PTHR43297:SF2">
    <property type="entry name" value="DIPEPTIDE TRANSPORT ATP-BINDING PROTEIN DPPD"/>
    <property type="match status" value="1"/>
</dbReference>
<keyword evidence="10" id="KW-1185">Reference proteome</keyword>
<dbReference type="GO" id="GO:0016887">
    <property type="term" value="F:ATP hydrolysis activity"/>
    <property type="evidence" value="ECO:0007669"/>
    <property type="project" value="InterPro"/>
</dbReference>
<proteinExistence type="inferred from homology"/>
<protein>
    <submittedName>
        <fullName evidence="9">ABC transporter ATP-binding protein</fullName>
    </submittedName>
</protein>
<dbReference type="InterPro" id="IPR017871">
    <property type="entry name" value="ABC_transporter-like_CS"/>
</dbReference>
<dbReference type="SMART" id="SM00382">
    <property type="entry name" value="AAA"/>
    <property type="match status" value="1"/>
</dbReference>
<comment type="subcellular location">
    <subcellularLocation>
        <location evidence="1">Cell inner membrane</location>
        <topology evidence="1">Peripheral membrane protein</topology>
    </subcellularLocation>
</comment>
<dbReference type="PROSITE" id="PS50893">
    <property type="entry name" value="ABC_TRANSPORTER_2"/>
    <property type="match status" value="1"/>
</dbReference>
<feature type="domain" description="ABC transporter" evidence="8">
    <location>
        <begin position="4"/>
        <end position="270"/>
    </location>
</feature>
<evidence type="ECO:0000256" key="6">
    <source>
        <dbReference type="ARBA" id="ARBA00022840"/>
    </source>
</evidence>
<dbReference type="GO" id="GO:0005886">
    <property type="term" value="C:plasma membrane"/>
    <property type="evidence" value="ECO:0007669"/>
    <property type="project" value="UniProtKB-SubCell"/>
</dbReference>
<gene>
    <name evidence="9" type="ORF">I2H38_17860</name>
</gene>